<evidence type="ECO:0000313" key="8">
    <source>
        <dbReference type="Proteomes" id="UP000242525"/>
    </source>
</evidence>
<dbReference type="Proteomes" id="UP000242525">
    <property type="component" value="Unassembled WGS sequence"/>
</dbReference>
<feature type="region of interest" description="Disordered" evidence="5">
    <location>
        <begin position="83"/>
        <end position="103"/>
    </location>
</feature>
<dbReference type="PROSITE" id="PS50600">
    <property type="entry name" value="ULP_PROTEASE"/>
    <property type="match status" value="1"/>
</dbReference>
<dbReference type="GO" id="GO:0006508">
    <property type="term" value="P:proteolysis"/>
    <property type="evidence" value="ECO:0007669"/>
    <property type="project" value="UniProtKB-KW"/>
</dbReference>
<comment type="caution">
    <text evidence="7">The sequence shown here is derived from an EMBL/GenBank/DDBJ whole genome shotgun (WGS) entry which is preliminary data.</text>
</comment>
<dbReference type="OrthoDB" id="1939479at2759"/>
<feature type="region of interest" description="Disordered" evidence="5">
    <location>
        <begin position="172"/>
        <end position="201"/>
    </location>
</feature>
<keyword evidence="2 7" id="KW-0645">Protease</keyword>
<feature type="region of interest" description="Disordered" evidence="5">
    <location>
        <begin position="227"/>
        <end position="299"/>
    </location>
</feature>
<proteinExistence type="inferred from homology"/>
<feature type="region of interest" description="Disordered" evidence="5">
    <location>
        <begin position="1"/>
        <end position="65"/>
    </location>
</feature>
<protein>
    <submittedName>
        <fullName evidence="7">Similar to Saccharomyces cerevisiae YPL020C ULP1 Protease that specifically cleaves Smt3p protein conjugates</fullName>
    </submittedName>
</protein>
<feature type="compositionally biased region" description="Low complexity" evidence="5">
    <location>
        <begin position="42"/>
        <end position="57"/>
    </location>
</feature>
<name>A0A0J9XDV4_GEOCN</name>
<evidence type="ECO:0000256" key="2">
    <source>
        <dbReference type="ARBA" id="ARBA00022670"/>
    </source>
</evidence>
<evidence type="ECO:0000313" key="7">
    <source>
        <dbReference type="EMBL" id="CDO55059.1"/>
    </source>
</evidence>
<sequence length="715" mass="80747">MDNHQSKYGLNFNRGPSQTRKRGFDRMFDYDKRAPPPPTPYYPDLSIPPGLKSTPDYDYYDDTPTRSRIILPDSSPAAAAAAAADGNAGNVPEPQTQGQRDDDTAEKFKKLVDATSVFVTAGADFFSSVVQLGTRALSSYWDKVMASYRENYANYADELDGVGRRIKRRRTEVPGGFSHGHDANPGDAYGKGNENSALDENDERNRAFVVDMPVPLKYTQTRPAFTGRRPLFDPIPSERASASGRRLGTPMELDTPPEMKPVIPSPPRWQRPTRTAASAKNGLPGSGWPTKPATSGSLYPEINDTPFAKQLFRKKQVNFGNNRGFEHDQQVKNIDSLTNDSNKRENVFAGRLRQSRLALRRPESNAEPYATDSSNTNKKSNGSSSSSSRNVPLNNTNVKKYVFDESRLKRRRPLGYPSSWYYTQVELPEETRSENEYIDAYMKLADTRKRTITSNRDDDRYASSHRGRLPQVDGGVASRENLEALFSPGVVDRVDGLWARRDYSTAIVDAFRITITVYDLQTLRPGHWINDNIVDFYFNLIQQRSVQSNGALPKIVVFSTHFFSTLQKSGYKGVAKWAERRGIDVTKPDFILVPVNRHNIHWCFAVINNRDLRFELYDSMNGAGAVTLELLRDYMRKQTLATYPYSDLRQLGYDRYDLCATLPCPQQQNSFDCGAFVCRMANLYAQDRSIMSFAQADIPAVRRQIAYEIVTQSLI</sequence>
<accession>A0A0J9XDV4</accession>
<evidence type="ECO:0000256" key="4">
    <source>
        <dbReference type="ARBA" id="ARBA00022807"/>
    </source>
</evidence>
<dbReference type="InterPro" id="IPR038765">
    <property type="entry name" value="Papain-like_cys_pep_sf"/>
</dbReference>
<evidence type="ECO:0000256" key="1">
    <source>
        <dbReference type="ARBA" id="ARBA00005234"/>
    </source>
</evidence>
<keyword evidence="4" id="KW-0788">Thiol protease</keyword>
<dbReference type="AlphaFoldDB" id="A0A0J9XDV4"/>
<reference evidence="7" key="1">
    <citation type="submission" date="2014-03" db="EMBL/GenBank/DDBJ databases">
        <authorList>
            <person name="Casaregola S."/>
        </authorList>
    </citation>
    <scope>NUCLEOTIDE SEQUENCE [LARGE SCALE GENOMIC DNA]</scope>
    <source>
        <strain evidence="7">CLIB 918</strain>
    </source>
</reference>
<comment type="similarity">
    <text evidence="1">Belongs to the peptidase C48 family.</text>
</comment>
<dbReference type="EMBL" id="CCBN010000009">
    <property type="protein sequence ID" value="CDO55059.1"/>
    <property type="molecule type" value="Genomic_DNA"/>
</dbReference>
<organism evidence="7 8">
    <name type="scientific">Geotrichum candidum</name>
    <name type="common">Oospora lactis</name>
    <name type="synonym">Dipodascus geotrichum</name>
    <dbReference type="NCBI Taxonomy" id="1173061"/>
    <lineage>
        <taxon>Eukaryota</taxon>
        <taxon>Fungi</taxon>
        <taxon>Dikarya</taxon>
        <taxon>Ascomycota</taxon>
        <taxon>Saccharomycotina</taxon>
        <taxon>Dipodascomycetes</taxon>
        <taxon>Dipodascales</taxon>
        <taxon>Dipodascaceae</taxon>
        <taxon>Geotrichum</taxon>
    </lineage>
</organism>
<evidence type="ECO:0000256" key="3">
    <source>
        <dbReference type="ARBA" id="ARBA00022801"/>
    </source>
</evidence>
<dbReference type="SUPFAM" id="SSF54001">
    <property type="entry name" value="Cysteine proteinases"/>
    <property type="match status" value="1"/>
</dbReference>
<evidence type="ECO:0000256" key="5">
    <source>
        <dbReference type="SAM" id="MobiDB-lite"/>
    </source>
</evidence>
<dbReference type="PANTHER" id="PTHR12606">
    <property type="entry name" value="SENTRIN/SUMO-SPECIFIC PROTEASE"/>
    <property type="match status" value="1"/>
</dbReference>
<dbReference type="PANTHER" id="PTHR12606:SF141">
    <property type="entry name" value="GH15225P-RELATED"/>
    <property type="match status" value="1"/>
</dbReference>
<feature type="region of interest" description="Disordered" evidence="5">
    <location>
        <begin position="345"/>
        <end position="393"/>
    </location>
</feature>
<evidence type="ECO:0000259" key="6">
    <source>
        <dbReference type="PROSITE" id="PS50600"/>
    </source>
</evidence>
<dbReference type="InterPro" id="IPR003653">
    <property type="entry name" value="Peptidase_C48_C"/>
</dbReference>
<keyword evidence="3" id="KW-0378">Hydrolase</keyword>
<dbReference type="GO" id="GO:0016926">
    <property type="term" value="P:protein desumoylation"/>
    <property type="evidence" value="ECO:0007669"/>
    <property type="project" value="TreeGrafter"/>
</dbReference>
<dbReference type="Gene3D" id="3.40.395.10">
    <property type="entry name" value="Adenoviral Proteinase, Chain A"/>
    <property type="match status" value="1"/>
</dbReference>
<feature type="domain" description="Ubiquitin-like protease family profile" evidence="6">
    <location>
        <begin position="513"/>
        <end position="684"/>
    </location>
</feature>
<feature type="compositionally biased region" description="Low complexity" evidence="5">
    <location>
        <begin position="373"/>
        <end position="393"/>
    </location>
</feature>
<dbReference type="GO" id="GO:0005634">
    <property type="term" value="C:nucleus"/>
    <property type="evidence" value="ECO:0007669"/>
    <property type="project" value="TreeGrafter"/>
</dbReference>
<gene>
    <name evidence="7" type="ORF">BN980_GECA09s03552g</name>
</gene>
<dbReference type="GO" id="GO:0016929">
    <property type="term" value="F:deSUMOylase activity"/>
    <property type="evidence" value="ECO:0007669"/>
    <property type="project" value="TreeGrafter"/>
</dbReference>
<keyword evidence="8" id="KW-1185">Reference proteome</keyword>
<dbReference type="Pfam" id="PF02902">
    <property type="entry name" value="Peptidase_C48"/>
    <property type="match status" value="1"/>
</dbReference>
<dbReference type="STRING" id="1173061.A0A0J9XDV4"/>
<feature type="compositionally biased region" description="Basic and acidic residues" evidence="5">
    <location>
        <begin position="22"/>
        <end position="34"/>
    </location>
</feature>